<evidence type="ECO:0000256" key="6">
    <source>
        <dbReference type="PROSITE-ProRule" id="PRU00169"/>
    </source>
</evidence>
<feature type="region of interest" description="Disordered" evidence="7">
    <location>
        <begin position="1"/>
        <end position="42"/>
    </location>
</feature>
<keyword evidence="8" id="KW-0812">Transmembrane</keyword>
<evidence type="ECO:0000256" key="8">
    <source>
        <dbReference type="SAM" id="Phobius"/>
    </source>
</evidence>
<evidence type="ECO:0000256" key="7">
    <source>
        <dbReference type="SAM" id="MobiDB-lite"/>
    </source>
</evidence>
<dbReference type="PRINTS" id="PR00344">
    <property type="entry name" value="BCTRLSENSOR"/>
</dbReference>
<dbReference type="EMBL" id="JANIEX010000546">
    <property type="protein sequence ID" value="KAJ3565704.1"/>
    <property type="molecule type" value="Genomic_DNA"/>
</dbReference>
<comment type="catalytic activity">
    <reaction evidence="1">
        <text>ATP + protein L-histidine = ADP + protein N-phospho-L-histidine.</text>
        <dbReference type="EC" id="2.7.13.3"/>
    </reaction>
</comment>
<keyword evidence="3 6" id="KW-0597">Phosphoprotein</keyword>
<dbReference type="PROSITE" id="PS50110">
    <property type="entry name" value="RESPONSE_REGULATORY"/>
    <property type="match status" value="1"/>
</dbReference>
<feature type="compositionally biased region" description="Basic and acidic residues" evidence="7">
    <location>
        <begin position="1201"/>
        <end position="1212"/>
    </location>
</feature>
<keyword evidence="5" id="KW-0418">Kinase</keyword>
<dbReference type="InterPro" id="IPR011006">
    <property type="entry name" value="CheY-like_superfamily"/>
</dbReference>
<feature type="transmembrane region" description="Helical" evidence="8">
    <location>
        <begin position="331"/>
        <end position="348"/>
    </location>
</feature>
<organism evidence="11 12">
    <name type="scientific">Leucocoprinus birnbaumii</name>
    <dbReference type="NCBI Taxonomy" id="56174"/>
    <lineage>
        <taxon>Eukaryota</taxon>
        <taxon>Fungi</taxon>
        <taxon>Dikarya</taxon>
        <taxon>Basidiomycota</taxon>
        <taxon>Agaricomycotina</taxon>
        <taxon>Agaricomycetes</taxon>
        <taxon>Agaricomycetidae</taxon>
        <taxon>Agaricales</taxon>
        <taxon>Agaricineae</taxon>
        <taxon>Agaricaceae</taxon>
        <taxon>Leucocoprinus</taxon>
    </lineage>
</organism>
<dbReference type="SMART" id="SM00448">
    <property type="entry name" value="REC"/>
    <property type="match status" value="1"/>
</dbReference>
<dbReference type="Pfam" id="PF00072">
    <property type="entry name" value="Response_reg"/>
    <property type="match status" value="1"/>
</dbReference>
<dbReference type="AlphaFoldDB" id="A0AAD5YSR5"/>
<dbReference type="SUPFAM" id="SSF52172">
    <property type="entry name" value="CheY-like"/>
    <property type="match status" value="1"/>
</dbReference>
<feature type="compositionally biased region" description="Polar residues" evidence="7">
    <location>
        <begin position="162"/>
        <end position="172"/>
    </location>
</feature>
<evidence type="ECO:0000256" key="5">
    <source>
        <dbReference type="ARBA" id="ARBA00022777"/>
    </source>
</evidence>
<feature type="domain" description="Response regulatory" evidence="10">
    <location>
        <begin position="1048"/>
        <end position="1205"/>
    </location>
</feature>
<feature type="region of interest" description="Disordered" evidence="7">
    <location>
        <begin position="137"/>
        <end position="172"/>
    </location>
</feature>
<dbReference type="GO" id="GO:0000155">
    <property type="term" value="F:phosphorelay sensor kinase activity"/>
    <property type="evidence" value="ECO:0007669"/>
    <property type="project" value="InterPro"/>
</dbReference>
<dbReference type="CDD" id="cd00082">
    <property type="entry name" value="HisKA"/>
    <property type="match status" value="1"/>
</dbReference>
<dbReference type="SMART" id="SM00387">
    <property type="entry name" value="HATPase_c"/>
    <property type="match status" value="1"/>
</dbReference>
<sequence length="1232" mass="136127">MPSWLRRLTGDTTRWTDEEDNLGPPLRISVGEKSPDLTKSTMATPATSTHVEHLLPPPVCQSNTPLRVRTISPRLNFGVQWLRLKKQLGVGVAPSNSSLNGDSSPEDFIDQPEDLVDDDGDVDLTVVDRVWFEELKSSESTSDNGNNSPPPHEKSAVVHTGHSGTANTRDNDSVINENTHRLFKPLVAIRYNFYPTLREFFFTRFEDERSEDQYAKEDWILKKSLAIWAALWLIVNWLLGVAFLDDIHHPVKGDIAFYFVIGPLLAFPVLWMVVYDWPRSRPISYQLFLTVAIWAWGFYFVLYLKTCGYYLPKSTPPNTFNTAACARRDFLSLFFYTTALQTMGLFGLKLNRLMAALGAFSFFVMTAALMIPLDRSWVRNMICFFVFHFFLIYVHYMRENSERRLYTLRYQLKVQYRATRKAQMNERKAADSKRRLTSYVRVPLNTALLAVQNMEASCNIMKDQQIEFNALSGSLSMMSKVLNDVLDFNKMDSGKFESASRPYAFHQVMQSLFIPLGLTTDARNLALETYLDPNIDIIARKAAYEALGEQDIDAIRRHIKENPNAPGVVTGDETRLRQVVTNLASNACKFTPTGGKLTIRTKLVLPSIPPGQDPLVAPQITSEDRADDNLRSNLSISNLSQHDSDLIHEIKEIEEKAEDEKTHSNGRTSSSKSPSPQIVVRIEVEDTGYGIRRSDMHKLFTAFNQTEQGRQQGGKGTGLGLALVRQIVKLSGGRLGVQSKVGQGSIFWVELPLGIGHEAIVNQQPIPEPPMSQGINHIEYVHEQALMRVPTLEGDSSAPVTPDDSKKGKEFSEATAAMHATLMDQVGRVELKLRDRDSDRISARIAADPSTGTQYSYPQTSAQEDEDDVTVQDGSTVPTATSTALTTPNERSPMVTPRSEKGEDGKAISPTSTPNARGPKNPPSPTNGEAVPPASGTPIGGTPNAATPTSPTPDPQENEEKDEQVPAIPPVAATKRTIQRPTFVQLPSPRQFSIDTTLPSPSAMYTPAISSYSTTSTSPLAMFDAAHVRGSPSSLNAGMNFEPAAGMSVLVVDDDSLTRTLMKRILTRLGCHVSVAENGEVALEMILGRRISVPTSTPSSDYSKREAKPILEQEVRPGSTSASTPTGISDEYKYAVVFLDNQMPVMSGLKVVAKLRELGRKDFVVGVTGNALLSDQQEYLEAGVDKVLTKPVLERSLRDALQAADERRKNISREASSTEGSSGGRVSPPKQD</sequence>
<name>A0AAD5YSR5_9AGAR</name>
<evidence type="ECO:0000256" key="2">
    <source>
        <dbReference type="ARBA" id="ARBA00012438"/>
    </source>
</evidence>
<evidence type="ECO:0000313" key="12">
    <source>
        <dbReference type="Proteomes" id="UP001213000"/>
    </source>
</evidence>
<dbReference type="InterPro" id="IPR003661">
    <property type="entry name" value="HisK_dim/P_dom"/>
</dbReference>
<evidence type="ECO:0000259" key="10">
    <source>
        <dbReference type="PROSITE" id="PS50110"/>
    </source>
</evidence>
<keyword evidence="4" id="KW-0808">Transferase</keyword>
<dbReference type="GO" id="GO:0005886">
    <property type="term" value="C:plasma membrane"/>
    <property type="evidence" value="ECO:0007669"/>
    <property type="project" value="TreeGrafter"/>
</dbReference>
<feature type="modified residue" description="4-aspartylphosphate" evidence="6">
    <location>
        <position position="1140"/>
    </location>
</feature>
<feature type="transmembrane region" description="Helical" evidence="8">
    <location>
        <begin position="353"/>
        <end position="371"/>
    </location>
</feature>
<feature type="compositionally biased region" description="Polar residues" evidence="7">
    <location>
        <begin position="665"/>
        <end position="676"/>
    </location>
</feature>
<dbReference type="InterPro" id="IPR001789">
    <property type="entry name" value="Sig_transdc_resp-reg_receiver"/>
</dbReference>
<dbReference type="Gene3D" id="3.30.565.10">
    <property type="entry name" value="Histidine kinase-like ATPase, C-terminal domain"/>
    <property type="match status" value="1"/>
</dbReference>
<feature type="transmembrane region" description="Helical" evidence="8">
    <location>
        <begin position="377"/>
        <end position="396"/>
    </location>
</feature>
<feature type="domain" description="Histidine kinase" evidence="9">
    <location>
        <begin position="435"/>
        <end position="755"/>
    </location>
</feature>
<feature type="region of interest" description="Disordered" evidence="7">
    <location>
        <begin position="792"/>
        <end position="811"/>
    </location>
</feature>
<feature type="region of interest" description="Disordered" evidence="7">
    <location>
        <begin position="1201"/>
        <end position="1232"/>
    </location>
</feature>
<feature type="compositionally biased region" description="Polar residues" evidence="7">
    <location>
        <begin position="850"/>
        <end position="862"/>
    </location>
</feature>
<dbReference type="InterPro" id="IPR003594">
    <property type="entry name" value="HATPase_dom"/>
</dbReference>
<dbReference type="InterPro" id="IPR005467">
    <property type="entry name" value="His_kinase_dom"/>
</dbReference>
<gene>
    <name evidence="11" type="ORF">NP233_g7464</name>
</gene>
<dbReference type="Proteomes" id="UP001213000">
    <property type="component" value="Unassembled WGS sequence"/>
</dbReference>
<dbReference type="CDD" id="cd17546">
    <property type="entry name" value="REC_hyHK_CKI1_RcsC-like"/>
    <property type="match status" value="1"/>
</dbReference>
<feature type="transmembrane region" description="Helical" evidence="8">
    <location>
        <begin position="225"/>
        <end position="243"/>
    </location>
</feature>
<evidence type="ECO:0000256" key="4">
    <source>
        <dbReference type="ARBA" id="ARBA00022679"/>
    </source>
</evidence>
<comment type="caution">
    <text evidence="11">The sequence shown here is derived from an EMBL/GenBank/DDBJ whole genome shotgun (WGS) entry which is preliminary data.</text>
</comment>
<keyword evidence="12" id="KW-1185">Reference proteome</keyword>
<dbReference type="InterPro" id="IPR004358">
    <property type="entry name" value="Sig_transdc_His_kin-like_C"/>
</dbReference>
<feature type="region of interest" description="Disordered" evidence="7">
    <location>
        <begin position="840"/>
        <end position="984"/>
    </location>
</feature>
<feature type="region of interest" description="Disordered" evidence="7">
    <location>
        <begin position="657"/>
        <end position="677"/>
    </location>
</feature>
<reference evidence="11" key="1">
    <citation type="submission" date="2022-07" db="EMBL/GenBank/DDBJ databases">
        <title>Genome Sequence of Leucocoprinus birnbaumii.</title>
        <authorList>
            <person name="Buettner E."/>
        </authorList>
    </citation>
    <scope>NUCLEOTIDE SEQUENCE</scope>
    <source>
        <strain evidence="11">VT141</strain>
    </source>
</reference>
<dbReference type="PANTHER" id="PTHR43047:SF66">
    <property type="entry name" value="HISKA"/>
    <property type="match status" value="1"/>
</dbReference>
<dbReference type="PROSITE" id="PS50109">
    <property type="entry name" value="HIS_KIN"/>
    <property type="match status" value="1"/>
</dbReference>
<feature type="transmembrane region" description="Helical" evidence="8">
    <location>
        <begin position="287"/>
        <end position="311"/>
    </location>
</feature>
<dbReference type="SUPFAM" id="SSF55874">
    <property type="entry name" value="ATPase domain of HSP90 chaperone/DNA topoisomerase II/histidine kinase"/>
    <property type="match status" value="1"/>
</dbReference>
<protein>
    <recommendedName>
        <fullName evidence="2">histidine kinase</fullName>
        <ecNumber evidence="2">2.7.13.3</ecNumber>
    </recommendedName>
</protein>
<proteinExistence type="predicted"/>
<dbReference type="Pfam" id="PF02518">
    <property type="entry name" value="HATPase_c"/>
    <property type="match status" value="1"/>
</dbReference>
<dbReference type="InterPro" id="IPR036890">
    <property type="entry name" value="HATPase_C_sf"/>
</dbReference>
<dbReference type="GO" id="GO:0009927">
    <property type="term" value="F:histidine phosphotransfer kinase activity"/>
    <property type="evidence" value="ECO:0007669"/>
    <property type="project" value="TreeGrafter"/>
</dbReference>
<feature type="compositionally biased region" description="Low complexity" evidence="7">
    <location>
        <begin position="875"/>
        <end position="888"/>
    </location>
</feature>
<keyword evidence="8" id="KW-1133">Transmembrane helix</keyword>
<dbReference type="EC" id="2.7.13.3" evidence="2"/>
<evidence type="ECO:0000313" key="11">
    <source>
        <dbReference type="EMBL" id="KAJ3565704.1"/>
    </source>
</evidence>
<feature type="compositionally biased region" description="Polar residues" evidence="7">
    <location>
        <begin position="138"/>
        <end position="147"/>
    </location>
</feature>
<dbReference type="PANTHER" id="PTHR43047">
    <property type="entry name" value="TWO-COMPONENT HISTIDINE PROTEIN KINASE"/>
    <property type="match status" value="1"/>
</dbReference>
<evidence type="ECO:0000259" key="9">
    <source>
        <dbReference type="PROSITE" id="PS50109"/>
    </source>
</evidence>
<accession>A0AAD5YSR5</accession>
<evidence type="ECO:0000256" key="1">
    <source>
        <dbReference type="ARBA" id="ARBA00000085"/>
    </source>
</evidence>
<feature type="transmembrane region" description="Helical" evidence="8">
    <location>
        <begin position="255"/>
        <end position="275"/>
    </location>
</feature>
<keyword evidence="8" id="KW-0472">Membrane</keyword>
<dbReference type="Gene3D" id="3.40.50.2300">
    <property type="match status" value="1"/>
</dbReference>
<evidence type="ECO:0000256" key="3">
    <source>
        <dbReference type="ARBA" id="ARBA00022553"/>
    </source>
</evidence>